<dbReference type="GO" id="GO:0042645">
    <property type="term" value="C:mitochondrial nucleoid"/>
    <property type="evidence" value="ECO:0007669"/>
    <property type="project" value="TreeGrafter"/>
</dbReference>
<feature type="domain" description="ApaG" evidence="1">
    <location>
        <begin position="234"/>
        <end position="359"/>
    </location>
</feature>
<dbReference type="AlphaFoldDB" id="A0A075A8P7"/>
<evidence type="ECO:0000259" key="1">
    <source>
        <dbReference type="PROSITE" id="PS51087"/>
    </source>
</evidence>
<dbReference type="GeneID" id="20322514"/>
<gene>
    <name evidence="2" type="ORF">T265_08335</name>
</gene>
<dbReference type="KEGG" id="ovi:T265_08335"/>
<dbReference type="OrthoDB" id="5913487at2759"/>
<dbReference type="GO" id="GO:0003677">
    <property type="term" value="F:DNA binding"/>
    <property type="evidence" value="ECO:0007669"/>
    <property type="project" value="InterPro"/>
</dbReference>
<reference evidence="2 3" key="1">
    <citation type="submission" date="2013-11" db="EMBL/GenBank/DDBJ databases">
        <title>Opisthorchis viverrini - life in the bile duct.</title>
        <authorList>
            <person name="Young N.D."/>
            <person name="Nagarajan N."/>
            <person name="Lin S.J."/>
            <person name="Korhonen P.K."/>
            <person name="Jex A.R."/>
            <person name="Hall R.S."/>
            <person name="Safavi-Hemami H."/>
            <person name="Kaewkong W."/>
            <person name="Bertrand D."/>
            <person name="Gao S."/>
            <person name="Seet Q."/>
            <person name="Wongkham S."/>
            <person name="Teh B.T."/>
            <person name="Wongkham C."/>
            <person name="Intapan P.M."/>
            <person name="Maleewong W."/>
            <person name="Yang X."/>
            <person name="Hu M."/>
            <person name="Wang Z."/>
            <person name="Hofmann A."/>
            <person name="Sternberg P.W."/>
            <person name="Tan P."/>
            <person name="Wang J."/>
            <person name="Gasser R.B."/>
        </authorList>
    </citation>
    <scope>NUCLEOTIDE SEQUENCE [LARGE SCALE GENOMIC DNA]</scope>
</reference>
<dbReference type="GO" id="GO:0070987">
    <property type="term" value="P:error-free translesion synthesis"/>
    <property type="evidence" value="ECO:0007669"/>
    <property type="project" value="TreeGrafter"/>
</dbReference>
<name>A0A075A8P7_OPIVI</name>
<dbReference type="InterPro" id="IPR036623">
    <property type="entry name" value="Hemimethylated_DNA-bd_sf"/>
</dbReference>
<dbReference type="SUPFAM" id="SSF141255">
    <property type="entry name" value="YccV-like"/>
    <property type="match status" value="1"/>
</dbReference>
<dbReference type="EMBL" id="KL596831">
    <property type="protein sequence ID" value="KER23869.1"/>
    <property type="molecule type" value="Genomic_DNA"/>
</dbReference>
<dbReference type="PANTHER" id="PTHR14289:SF16">
    <property type="entry name" value="POLYMERASE DELTA-INTERACTING PROTEIN 2"/>
    <property type="match status" value="1"/>
</dbReference>
<dbReference type="CTD" id="20322514"/>
<dbReference type="InterPro" id="IPR011722">
    <property type="entry name" value="Hemimethylated_DNA-bd_dom"/>
</dbReference>
<organism evidence="2 3">
    <name type="scientific">Opisthorchis viverrini</name>
    <name type="common">Southeast Asian liver fluke</name>
    <dbReference type="NCBI Taxonomy" id="6198"/>
    <lineage>
        <taxon>Eukaryota</taxon>
        <taxon>Metazoa</taxon>
        <taxon>Spiralia</taxon>
        <taxon>Lophotrochozoa</taxon>
        <taxon>Platyhelminthes</taxon>
        <taxon>Trematoda</taxon>
        <taxon>Digenea</taxon>
        <taxon>Opisthorchiida</taxon>
        <taxon>Opisthorchiata</taxon>
        <taxon>Opisthorchiidae</taxon>
        <taxon>Opisthorchis</taxon>
    </lineage>
</organism>
<sequence>MRNVRLCTLSVVCSVFPQSFLLFSFPCNQVRPGCLLFISLLSLQPVGQLQSPSDSPYEPGQLFLHKHFGYRGVVLQSWPAKLFDRNVLSLRATELKTHEYKKADGSNVNVYQVLTDQRDTDLCVRRDSNVVFSYLNSGMDYVFHDDIIPYVSNDPIPIKNEYLQEFLIWTADRDPPLVPTDNLRRWIETRRQSLEVTTVHREVTEGIRTTTIPFFMGRRLVGVTCAGALFTIMVSVYCPSPIPLFLLHFSIQDKNDKHIRYWRYLIRLENFTSERVQLRERFWKVFSITGSLESVRGKGVVGMQPVLSEESPVFQYHSHVQVPVPWAHMWGSFRFERPNGSTMDAKIPSFPLCDRAYWSNSEEHSME</sequence>
<proteinExistence type="predicted"/>
<keyword evidence="3" id="KW-1185">Reference proteome</keyword>
<evidence type="ECO:0000313" key="3">
    <source>
        <dbReference type="Proteomes" id="UP000054324"/>
    </source>
</evidence>
<dbReference type="Pfam" id="PF08755">
    <property type="entry name" value="YccV-like"/>
    <property type="match status" value="1"/>
</dbReference>
<dbReference type="InterPro" id="IPR007474">
    <property type="entry name" value="ApaG_domain"/>
</dbReference>
<dbReference type="Proteomes" id="UP000054324">
    <property type="component" value="Unassembled WGS sequence"/>
</dbReference>
<dbReference type="GO" id="GO:0005634">
    <property type="term" value="C:nucleus"/>
    <property type="evidence" value="ECO:0007669"/>
    <property type="project" value="TreeGrafter"/>
</dbReference>
<dbReference type="SMART" id="SM00992">
    <property type="entry name" value="YccV-like"/>
    <property type="match status" value="1"/>
</dbReference>
<dbReference type="PROSITE" id="PS51087">
    <property type="entry name" value="APAG"/>
    <property type="match status" value="1"/>
</dbReference>
<dbReference type="RefSeq" id="XP_009172367.1">
    <property type="nucleotide sequence ID" value="XM_009174103.1"/>
</dbReference>
<dbReference type="SUPFAM" id="SSF110069">
    <property type="entry name" value="ApaG-like"/>
    <property type="match status" value="1"/>
</dbReference>
<dbReference type="InterPro" id="IPR036767">
    <property type="entry name" value="ApaG_sf"/>
</dbReference>
<accession>A0A075A8P7</accession>
<dbReference type="Pfam" id="PF04379">
    <property type="entry name" value="DUF525"/>
    <property type="match status" value="1"/>
</dbReference>
<protein>
    <recommendedName>
        <fullName evidence="1">ApaG domain-containing protein</fullName>
    </recommendedName>
</protein>
<dbReference type="PANTHER" id="PTHR14289">
    <property type="entry name" value="F-BOX ONLY PROTEIN 3"/>
    <property type="match status" value="1"/>
</dbReference>
<dbReference type="Gene3D" id="2.60.40.1470">
    <property type="entry name" value="ApaG domain"/>
    <property type="match status" value="1"/>
</dbReference>
<dbReference type="STRING" id="6198.A0A075A8P7"/>
<evidence type="ECO:0000313" key="2">
    <source>
        <dbReference type="EMBL" id="KER23869.1"/>
    </source>
</evidence>